<dbReference type="GO" id="GO:0003676">
    <property type="term" value="F:nucleic acid binding"/>
    <property type="evidence" value="ECO:0007669"/>
    <property type="project" value="InterPro"/>
</dbReference>
<dbReference type="PANTHER" id="PTHR23044:SF61">
    <property type="entry name" value="3'-5' EXORIBONUCLEASE 1-RELATED"/>
    <property type="match status" value="1"/>
</dbReference>
<accession>A0A2S5BCD9</accession>
<comment type="subcellular location">
    <subcellularLocation>
        <location evidence="1">Cytoplasm</location>
    </subcellularLocation>
</comment>
<evidence type="ECO:0000256" key="7">
    <source>
        <dbReference type="SAM" id="MobiDB-lite"/>
    </source>
</evidence>
<dbReference type="CDD" id="cd06133">
    <property type="entry name" value="ERI-1_3'hExo_like"/>
    <property type="match status" value="1"/>
</dbReference>
<keyword evidence="6" id="KW-0943">RNA-mediated gene silencing</keyword>
<feature type="region of interest" description="Disordered" evidence="7">
    <location>
        <begin position="307"/>
        <end position="330"/>
    </location>
</feature>
<dbReference type="SMART" id="SM00479">
    <property type="entry name" value="EXOIII"/>
    <property type="match status" value="1"/>
</dbReference>
<gene>
    <name evidence="9" type="ORF">BMF94_2638</name>
</gene>
<protein>
    <recommendedName>
        <fullName evidence="8">SAP domain-containing protein</fullName>
    </recommendedName>
</protein>
<evidence type="ECO:0000256" key="2">
    <source>
        <dbReference type="ARBA" id="ARBA00022490"/>
    </source>
</evidence>
<evidence type="ECO:0000259" key="8">
    <source>
        <dbReference type="PROSITE" id="PS50800"/>
    </source>
</evidence>
<dbReference type="AlphaFoldDB" id="A0A2S5BCD9"/>
<sequence>MPLSVSELRAALAALSLDSRGNKDTLKKRWLRANKLPRETAGSSDGPGQEEAQARRGGQPNPAPRSRPPDQEYDSFLVFDVEATCERIEEPWGKLAFAYPNEIIEWPVVLLQWQRRTPSDGQQSDTSAEAWDLVQVDEYHSYVKPTWATRISAFCTELTGITQDDLESAPTFPTLCSKFQRDFLQRHGLFTPENRTIWVTDGPWDLRDFVSKTCYLSNTPRPDWLAGEIIDLRLLTCTFFALLKKEKKEHARASRSPSPLLNREQESPPTAAGVAGELTAAVSAEAELQASLPSPVPSAEDAGLPVALGSAATPTPSTAEKGAPTTASSPTDYLPSHLLTAPAVLNLPSVLLALSLPAFEGRLHSGLSDARNASRILIDLARRGMVLEANRRVPEGGKGRERRWGWMEPGRGSQVILANVQRRWEEHIKKEKVREAQIAMLR</sequence>
<dbReference type="SUPFAM" id="SSF53098">
    <property type="entry name" value="Ribonuclease H-like"/>
    <property type="match status" value="1"/>
</dbReference>
<evidence type="ECO:0000256" key="4">
    <source>
        <dbReference type="ARBA" id="ARBA00022801"/>
    </source>
</evidence>
<dbReference type="STRING" id="741276.A0A2S5BCD9"/>
<evidence type="ECO:0000313" key="9">
    <source>
        <dbReference type="EMBL" id="POY74444.1"/>
    </source>
</evidence>
<dbReference type="InterPro" id="IPR013520">
    <property type="entry name" value="Ribonucl_H"/>
</dbReference>
<dbReference type="GO" id="GO:0000175">
    <property type="term" value="F:3'-5'-RNA exonuclease activity"/>
    <property type="evidence" value="ECO:0007669"/>
    <property type="project" value="InterPro"/>
</dbReference>
<comment type="caution">
    <text evidence="9">The sequence shown here is derived from an EMBL/GenBank/DDBJ whole genome shotgun (WGS) entry which is preliminary data.</text>
</comment>
<feature type="region of interest" description="Disordered" evidence="7">
    <location>
        <begin position="28"/>
        <end position="71"/>
    </location>
</feature>
<organism evidence="9 10">
    <name type="scientific">Rhodotorula taiwanensis</name>
    <dbReference type="NCBI Taxonomy" id="741276"/>
    <lineage>
        <taxon>Eukaryota</taxon>
        <taxon>Fungi</taxon>
        <taxon>Dikarya</taxon>
        <taxon>Basidiomycota</taxon>
        <taxon>Pucciniomycotina</taxon>
        <taxon>Microbotryomycetes</taxon>
        <taxon>Sporidiobolales</taxon>
        <taxon>Sporidiobolaceae</taxon>
        <taxon>Rhodotorula</taxon>
    </lineage>
</organism>
<dbReference type="PROSITE" id="PS50800">
    <property type="entry name" value="SAP"/>
    <property type="match status" value="1"/>
</dbReference>
<feature type="domain" description="SAP" evidence="8">
    <location>
        <begin position="1"/>
        <end position="34"/>
    </location>
</feature>
<evidence type="ECO:0000256" key="1">
    <source>
        <dbReference type="ARBA" id="ARBA00004496"/>
    </source>
</evidence>
<dbReference type="GO" id="GO:0005737">
    <property type="term" value="C:cytoplasm"/>
    <property type="evidence" value="ECO:0007669"/>
    <property type="project" value="UniProtKB-SubCell"/>
</dbReference>
<feature type="region of interest" description="Disordered" evidence="7">
    <location>
        <begin position="251"/>
        <end position="272"/>
    </location>
</feature>
<dbReference type="Proteomes" id="UP000237144">
    <property type="component" value="Unassembled WGS sequence"/>
</dbReference>
<dbReference type="InterPro" id="IPR047201">
    <property type="entry name" value="ERI-1_3'hExo-like"/>
</dbReference>
<dbReference type="Gene3D" id="3.30.420.10">
    <property type="entry name" value="Ribonuclease H-like superfamily/Ribonuclease H"/>
    <property type="match status" value="1"/>
</dbReference>
<evidence type="ECO:0000256" key="6">
    <source>
        <dbReference type="ARBA" id="ARBA00023158"/>
    </source>
</evidence>
<keyword evidence="5" id="KW-0269">Exonuclease</keyword>
<dbReference type="PANTHER" id="PTHR23044">
    <property type="entry name" value="3'-5' EXONUCLEASE ERI1-RELATED"/>
    <property type="match status" value="1"/>
</dbReference>
<keyword evidence="10" id="KW-1185">Reference proteome</keyword>
<keyword evidence="3" id="KW-0540">Nuclease</keyword>
<dbReference type="InterPro" id="IPR012337">
    <property type="entry name" value="RNaseH-like_sf"/>
</dbReference>
<dbReference type="OrthoDB" id="448399at2759"/>
<dbReference type="InterPro" id="IPR036397">
    <property type="entry name" value="RNaseH_sf"/>
</dbReference>
<evidence type="ECO:0000313" key="10">
    <source>
        <dbReference type="Proteomes" id="UP000237144"/>
    </source>
</evidence>
<name>A0A2S5BCD9_9BASI</name>
<reference evidence="9 10" key="1">
    <citation type="journal article" date="2018" name="Front. Microbiol.">
        <title>Prospects for Fungal Bioremediation of Acidic Radioactive Waste Sites: Characterization and Genome Sequence of Rhodotorula taiwanensis MD1149.</title>
        <authorList>
            <person name="Tkavc R."/>
            <person name="Matrosova V.Y."/>
            <person name="Grichenko O.E."/>
            <person name="Gostincar C."/>
            <person name="Volpe R.P."/>
            <person name="Klimenkova P."/>
            <person name="Gaidamakova E.K."/>
            <person name="Zhou C.E."/>
            <person name="Stewart B.J."/>
            <person name="Lyman M.G."/>
            <person name="Malfatti S.A."/>
            <person name="Rubinfeld B."/>
            <person name="Courtot M."/>
            <person name="Singh J."/>
            <person name="Dalgard C.L."/>
            <person name="Hamilton T."/>
            <person name="Frey K.G."/>
            <person name="Gunde-Cimerman N."/>
            <person name="Dugan L."/>
            <person name="Daly M.J."/>
        </authorList>
    </citation>
    <scope>NUCLEOTIDE SEQUENCE [LARGE SCALE GENOMIC DNA]</scope>
    <source>
        <strain evidence="9 10">MD1149</strain>
    </source>
</reference>
<keyword evidence="4" id="KW-0378">Hydrolase</keyword>
<dbReference type="GO" id="GO:0031047">
    <property type="term" value="P:regulatory ncRNA-mediated gene silencing"/>
    <property type="evidence" value="ECO:0007669"/>
    <property type="project" value="UniProtKB-KW"/>
</dbReference>
<dbReference type="Pfam" id="PF00929">
    <property type="entry name" value="RNase_T"/>
    <property type="match status" value="1"/>
</dbReference>
<proteinExistence type="predicted"/>
<dbReference type="EMBL" id="PJQD01000025">
    <property type="protein sequence ID" value="POY74444.1"/>
    <property type="molecule type" value="Genomic_DNA"/>
</dbReference>
<evidence type="ECO:0000256" key="5">
    <source>
        <dbReference type="ARBA" id="ARBA00022839"/>
    </source>
</evidence>
<keyword evidence="2" id="KW-0963">Cytoplasm</keyword>
<dbReference type="InterPro" id="IPR051274">
    <property type="entry name" value="3-5_Exoribonuclease"/>
</dbReference>
<evidence type="ECO:0000256" key="3">
    <source>
        <dbReference type="ARBA" id="ARBA00022722"/>
    </source>
</evidence>
<dbReference type="InterPro" id="IPR003034">
    <property type="entry name" value="SAP_dom"/>
</dbReference>